<dbReference type="OrthoDB" id="9806357at2"/>
<name>A0A7Z0VI92_9GAMM</name>
<evidence type="ECO:0000313" key="1">
    <source>
        <dbReference type="EMBL" id="ODJ85821.1"/>
    </source>
</evidence>
<dbReference type="AlphaFoldDB" id="A0A7Z0VI92"/>
<gene>
    <name evidence="1" type="ORF">CODIS_39370</name>
</gene>
<evidence type="ECO:0008006" key="3">
    <source>
        <dbReference type="Google" id="ProtNLM"/>
    </source>
</evidence>
<dbReference type="InterPro" id="IPR021516">
    <property type="entry name" value="DUF3179"/>
</dbReference>
<protein>
    <recommendedName>
        <fullName evidence="3">DUF3179 domain-containing protein</fullName>
    </recommendedName>
</protein>
<dbReference type="Proteomes" id="UP000094769">
    <property type="component" value="Unassembled WGS sequence"/>
</dbReference>
<proteinExistence type="predicted"/>
<sequence length="313" mass="34913">MAFNRLITLLFLAGGIYIGPAEARSYKSGFDVTDALVPIEQILPGGPPKDGIPSIDNPKFLPVSKVDFLQPEDRVLGLSHNGFVRAYPIAIMNWHEIVNDRFGSQPVAVTFCPLCGTGIAFKAEHNNRPLSFGVSGLLYNSDVLLYDRTSESLWSQIKMQAISGKFKGERLEPIALYHTTWSDWIKRHPDSQVLSDDTGFARNYRRSPYGDYETNRSIYFPVEFAAKGYHPKERVLGVNIGGVFKAYPFAELAKTSGRIADSVGGESIEIEYDIDNQTASAIDAEGKTIPTVIAFWFAWYAFHPDGLLFKWSE</sequence>
<dbReference type="Pfam" id="PF11376">
    <property type="entry name" value="DUF3179"/>
    <property type="match status" value="1"/>
</dbReference>
<accession>A0A7Z0VI92</accession>
<dbReference type="RefSeq" id="WP_083220922.1">
    <property type="nucleotide sequence ID" value="NZ_MARB01000034.1"/>
</dbReference>
<keyword evidence="2" id="KW-1185">Reference proteome</keyword>
<organism evidence="1 2">
    <name type="scientific">Candidatus Thiodiazotropha endolucinida</name>
    <dbReference type="NCBI Taxonomy" id="1655433"/>
    <lineage>
        <taxon>Bacteria</taxon>
        <taxon>Pseudomonadati</taxon>
        <taxon>Pseudomonadota</taxon>
        <taxon>Gammaproteobacteria</taxon>
        <taxon>Chromatiales</taxon>
        <taxon>Sedimenticolaceae</taxon>
        <taxon>Candidatus Thiodiazotropha</taxon>
    </lineage>
</organism>
<evidence type="ECO:0000313" key="2">
    <source>
        <dbReference type="Proteomes" id="UP000094769"/>
    </source>
</evidence>
<reference evidence="1 2" key="1">
    <citation type="submission" date="2016-06" db="EMBL/GenBank/DDBJ databases">
        <title>Genome sequence of endosymbiont of Candidatus Endolucinida thiodiazotropha.</title>
        <authorList>
            <person name="Poehlein A."/>
            <person name="Koenig S."/>
            <person name="Heiden S.E."/>
            <person name="Thuermer A."/>
            <person name="Voget S."/>
            <person name="Daniel R."/>
            <person name="Markert S."/>
            <person name="Gros O."/>
            <person name="Schweder T."/>
        </authorList>
    </citation>
    <scope>NUCLEOTIDE SEQUENCE [LARGE SCALE GENOMIC DNA]</scope>
    <source>
        <strain evidence="1 2">COS</strain>
    </source>
</reference>
<dbReference type="EMBL" id="MARB01000034">
    <property type="protein sequence ID" value="ODJ85821.1"/>
    <property type="molecule type" value="Genomic_DNA"/>
</dbReference>
<comment type="caution">
    <text evidence="1">The sequence shown here is derived from an EMBL/GenBank/DDBJ whole genome shotgun (WGS) entry which is preliminary data.</text>
</comment>